<evidence type="ECO:0000256" key="6">
    <source>
        <dbReference type="ARBA" id="ARBA00023172"/>
    </source>
</evidence>
<dbReference type="Gene3D" id="1.10.150.130">
    <property type="match status" value="1"/>
</dbReference>
<dbReference type="GO" id="GO:0015074">
    <property type="term" value="P:DNA integration"/>
    <property type="evidence" value="ECO:0007669"/>
    <property type="project" value="InterPro"/>
</dbReference>
<dbReference type="GO" id="GO:0016740">
    <property type="term" value="F:transferase activity"/>
    <property type="evidence" value="ECO:0007669"/>
    <property type="project" value="UniProtKB-KW"/>
</dbReference>
<reference evidence="9" key="1">
    <citation type="journal article" date="2021" name="Proc. Natl. Acad. Sci. U.S.A.">
        <title>A Catalog of Tens of Thousands of Viruses from Human Metagenomes Reveals Hidden Associations with Chronic Diseases.</title>
        <authorList>
            <person name="Tisza M.J."/>
            <person name="Buck C.B."/>
        </authorList>
    </citation>
    <scope>NUCLEOTIDE SEQUENCE</scope>
    <source>
        <strain evidence="9">Ct3q24</strain>
    </source>
</reference>
<evidence type="ECO:0000313" key="9">
    <source>
        <dbReference type="EMBL" id="DAF49328.1"/>
    </source>
</evidence>
<keyword evidence="7" id="KW-1179">Viral genome integration</keyword>
<dbReference type="InterPro" id="IPR011010">
    <property type="entry name" value="DNA_brk_join_enz"/>
</dbReference>
<keyword evidence="5" id="KW-0238">DNA-binding</keyword>
<evidence type="ECO:0000259" key="8">
    <source>
        <dbReference type="PROSITE" id="PS51898"/>
    </source>
</evidence>
<dbReference type="Gene3D" id="1.10.443.10">
    <property type="entry name" value="Intergrase catalytic core"/>
    <property type="match status" value="1"/>
</dbReference>
<dbReference type="PROSITE" id="PS51898">
    <property type="entry name" value="TYR_RECOMBINASE"/>
    <property type="match status" value="1"/>
</dbReference>
<dbReference type="GO" id="GO:0006310">
    <property type="term" value="P:DNA recombination"/>
    <property type="evidence" value="ECO:0007669"/>
    <property type="project" value="UniProtKB-KW"/>
</dbReference>
<evidence type="ECO:0000256" key="4">
    <source>
        <dbReference type="ARBA" id="ARBA00022801"/>
    </source>
</evidence>
<organism evidence="9">
    <name type="scientific">Siphoviridae sp. ct3q24</name>
    <dbReference type="NCBI Taxonomy" id="2827772"/>
    <lineage>
        <taxon>Viruses</taxon>
        <taxon>Duplodnaviria</taxon>
        <taxon>Heunggongvirae</taxon>
        <taxon>Uroviricota</taxon>
        <taxon>Caudoviricetes</taxon>
    </lineage>
</organism>
<evidence type="ECO:0000256" key="7">
    <source>
        <dbReference type="ARBA" id="ARBA00023195"/>
    </source>
</evidence>
<keyword evidence="7" id="KW-1160">Virus entry into host cell</keyword>
<proteinExistence type="inferred from homology"/>
<evidence type="ECO:0000256" key="3">
    <source>
        <dbReference type="ARBA" id="ARBA00022679"/>
    </source>
</evidence>
<dbReference type="InterPro" id="IPR002104">
    <property type="entry name" value="Integrase_catalytic"/>
</dbReference>
<dbReference type="PANTHER" id="PTHR30349">
    <property type="entry name" value="PHAGE INTEGRASE-RELATED"/>
    <property type="match status" value="1"/>
</dbReference>
<dbReference type="GO" id="GO:0075713">
    <property type="term" value="P:establishment of integrated proviral latency"/>
    <property type="evidence" value="ECO:0007669"/>
    <property type="project" value="UniProtKB-KW"/>
</dbReference>
<evidence type="ECO:0000256" key="2">
    <source>
        <dbReference type="ARBA" id="ARBA00016082"/>
    </source>
</evidence>
<keyword evidence="3" id="KW-0808">Transferase</keyword>
<comment type="similarity">
    <text evidence="1">Belongs to the 'phage' integrase family.</text>
</comment>
<feature type="domain" description="Tyr recombinase" evidence="8">
    <location>
        <begin position="170"/>
        <end position="336"/>
    </location>
</feature>
<dbReference type="InterPro" id="IPR050090">
    <property type="entry name" value="Tyrosine_recombinase_XerCD"/>
</dbReference>
<dbReference type="GO" id="GO:0016787">
    <property type="term" value="F:hydrolase activity"/>
    <property type="evidence" value="ECO:0007669"/>
    <property type="project" value="UniProtKB-KW"/>
</dbReference>
<dbReference type="Pfam" id="PF00589">
    <property type="entry name" value="Phage_integrase"/>
    <property type="match status" value="1"/>
</dbReference>
<keyword evidence="7" id="KW-0229">DNA integration</keyword>
<accession>A0A8S5SEJ1</accession>
<dbReference type="InterPro" id="IPR010998">
    <property type="entry name" value="Integrase_recombinase_N"/>
</dbReference>
<dbReference type="InterPro" id="IPR013762">
    <property type="entry name" value="Integrase-like_cat_sf"/>
</dbReference>
<dbReference type="PANTHER" id="PTHR30349:SF41">
    <property type="entry name" value="INTEGRASE_RECOMBINASE PROTEIN MJ0367-RELATED"/>
    <property type="match status" value="1"/>
</dbReference>
<keyword evidence="6" id="KW-0233">DNA recombination</keyword>
<sequence length="358" mass="40609">MAMKRANGTGSVFKVKNKPLRKPYRAVAVIGWTDDGKAIRKNIGYFATAQQAYQALDKYIITPDEYEAETITFETAWGWLLEDKERRGVKIDSTFAMCKKYLSPLMDKPLSQLRTPHLQQIIDNNNGLKVNTLKNIKSKMTALYNVALIHDAVQRNYATQVVIRPDDTEQIHKPYAADEIRLLWQHTDDVDVRLTLVYIYTGMRPIELVLMPISDVHLSQKYMVGGVKTAAGKNRVIPIADCILPFVKYFINGRDKGMLWDKATKSSYTTLARRVSNRYGIKHAPHDTRHTFITMCDNLGIPSTIIKTIVGHSRGKSTTEKVYTHKSISQLVDAVNLLPYGDDINDMYKLRIGGVTVE</sequence>
<evidence type="ECO:0000256" key="1">
    <source>
        <dbReference type="ARBA" id="ARBA00008857"/>
    </source>
</evidence>
<dbReference type="SUPFAM" id="SSF56349">
    <property type="entry name" value="DNA breaking-rejoining enzymes"/>
    <property type="match status" value="1"/>
</dbReference>
<dbReference type="GO" id="GO:0044826">
    <property type="term" value="P:viral genome integration into host DNA"/>
    <property type="evidence" value="ECO:0007669"/>
    <property type="project" value="UniProtKB-KW"/>
</dbReference>
<dbReference type="EMBL" id="BK032580">
    <property type="protein sequence ID" value="DAF49328.1"/>
    <property type="molecule type" value="Genomic_DNA"/>
</dbReference>
<dbReference type="GO" id="GO:0003677">
    <property type="term" value="F:DNA binding"/>
    <property type="evidence" value="ECO:0007669"/>
    <property type="project" value="UniProtKB-KW"/>
</dbReference>
<evidence type="ECO:0000256" key="5">
    <source>
        <dbReference type="ARBA" id="ARBA00023125"/>
    </source>
</evidence>
<keyword evidence="4" id="KW-0378">Hydrolase</keyword>
<protein>
    <recommendedName>
        <fullName evidence="2">Integrase</fullName>
    </recommendedName>
</protein>
<name>A0A8S5SEJ1_9CAUD</name>